<accession>A0ABQ8HYE0</accession>
<reference evidence="1 2" key="1">
    <citation type="submission" date="2021-02" db="EMBL/GenBank/DDBJ databases">
        <title>Plant Genome Project.</title>
        <authorList>
            <person name="Zhang R.-G."/>
        </authorList>
    </citation>
    <scope>NUCLEOTIDE SEQUENCE [LARGE SCALE GENOMIC DNA]</scope>
    <source>
        <tissue evidence="1">Leaves</tissue>
    </source>
</reference>
<evidence type="ECO:0000313" key="2">
    <source>
        <dbReference type="Proteomes" id="UP000827721"/>
    </source>
</evidence>
<proteinExistence type="predicted"/>
<dbReference type="Proteomes" id="UP000827721">
    <property type="component" value="Unassembled WGS sequence"/>
</dbReference>
<keyword evidence="2" id="KW-1185">Reference proteome</keyword>
<organism evidence="1 2">
    <name type="scientific">Xanthoceras sorbifolium</name>
    <dbReference type="NCBI Taxonomy" id="99658"/>
    <lineage>
        <taxon>Eukaryota</taxon>
        <taxon>Viridiplantae</taxon>
        <taxon>Streptophyta</taxon>
        <taxon>Embryophyta</taxon>
        <taxon>Tracheophyta</taxon>
        <taxon>Spermatophyta</taxon>
        <taxon>Magnoliopsida</taxon>
        <taxon>eudicotyledons</taxon>
        <taxon>Gunneridae</taxon>
        <taxon>Pentapetalae</taxon>
        <taxon>rosids</taxon>
        <taxon>malvids</taxon>
        <taxon>Sapindales</taxon>
        <taxon>Sapindaceae</taxon>
        <taxon>Xanthoceroideae</taxon>
        <taxon>Xanthoceras</taxon>
    </lineage>
</organism>
<name>A0ABQ8HYE0_9ROSI</name>
<dbReference type="EMBL" id="JAFEMO010000006">
    <property type="protein sequence ID" value="KAH7569365.1"/>
    <property type="molecule type" value="Genomic_DNA"/>
</dbReference>
<evidence type="ECO:0000313" key="1">
    <source>
        <dbReference type="EMBL" id="KAH7569365.1"/>
    </source>
</evidence>
<sequence length="152" mass="17093">MGSPSKTGVDKNAIFKGKEDDGVREFDLNKVGDDTMLPTVTFMFRYNDNLPTRYTTQSQLGNSNSRAQFDGTSFMPNDQLINSSHQIQNTIYENNNVAGLALGLPQSSNSGFQAVGSSMQTDNLNPFDDWSHNRDREVEDFFSEEEIFELMN</sequence>
<gene>
    <name evidence="1" type="ORF">JRO89_XS06G0151300</name>
</gene>
<protein>
    <submittedName>
        <fullName evidence="1">Uncharacterized protein</fullName>
    </submittedName>
</protein>
<comment type="caution">
    <text evidence="1">The sequence shown here is derived from an EMBL/GenBank/DDBJ whole genome shotgun (WGS) entry which is preliminary data.</text>
</comment>